<organism evidence="2 3">
    <name type="scientific">Mycena albidolilacea</name>
    <dbReference type="NCBI Taxonomy" id="1033008"/>
    <lineage>
        <taxon>Eukaryota</taxon>
        <taxon>Fungi</taxon>
        <taxon>Dikarya</taxon>
        <taxon>Basidiomycota</taxon>
        <taxon>Agaricomycotina</taxon>
        <taxon>Agaricomycetes</taxon>
        <taxon>Agaricomycetidae</taxon>
        <taxon>Agaricales</taxon>
        <taxon>Marasmiineae</taxon>
        <taxon>Mycenaceae</taxon>
        <taxon>Mycena</taxon>
    </lineage>
</organism>
<sequence length="268" mass="29408">MDTPQTPPPFRSRVARPPTSPVTPFKFDPSLTKTVPPGNLLIIHGVLEKGSKKIDPTSIVTAKVAEIWTANPAVRDIPVVVSPFSTRDVSTSCYLKLGPALISPDPNAEPRTDLLHLWIAALATTGWEVSWAPQLEGKDKRIWVRIPDVFAEKTDEGTDARKKNDKVNARVCQVFDSAGLQTINTFKSGTGVIVTFAYPANIDKAILECTISVDGKQYWVNCVRQIEIAYTFELVIGGTAGIDETAMQNIRSWFASFEHDSQSLLVDA</sequence>
<evidence type="ECO:0000313" key="2">
    <source>
        <dbReference type="EMBL" id="KAJ7327649.1"/>
    </source>
</evidence>
<feature type="region of interest" description="Disordered" evidence="1">
    <location>
        <begin position="1"/>
        <end position="28"/>
    </location>
</feature>
<feature type="compositionally biased region" description="Pro residues" evidence="1">
    <location>
        <begin position="1"/>
        <end position="10"/>
    </location>
</feature>
<reference evidence="2" key="1">
    <citation type="submission" date="2023-03" db="EMBL/GenBank/DDBJ databases">
        <title>Massive genome expansion in bonnet fungi (Mycena s.s.) driven by repeated elements and novel gene families across ecological guilds.</title>
        <authorList>
            <consortium name="Lawrence Berkeley National Laboratory"/>
            <person name="Harder C.B."/>
            <person name="Miyauchi S."/>
            <person name="Viragh M."/>
            <person name="Kuo A."/>
            <person name="Thoen E."/>
            <person name="Andreopoulos B."/>
            <person name="Lu D."/>
            <person name="Skrede I."/>
            <person name="Drula E."/>
            <person name="Henrissat B."/>
            <person name="Morin E."/>
            <person name="Kohler A."/>
            <person name="Barry K."/>
            <person name="LaButti K."/>
            <person name="Morin E."/>
            <person name="Salamov A."/>
            <person name="Lipzen A."/>
            <person name="Mereny Z."/>
            <person name="Hegedus B."/>
            <person name="Baldrian P."/>
            <person name="Stursova M."/>
            <person name="Weitz H."/>
            <person name="Taylor A."/>
            <person name="Grigoriev I.V."/>
            <person name="Nagy L.G."/>
            <person name="Martin F."/>
            <person name="Kauserud H."/>
        </authorList>
    </citation>
    <scope>NUCLEOTIDE SEQUENCE</scope>
    <source>
        <strain evidence="2">CBHHK002</strain>
    </source>
</reference>
<accession>A0AAD7EIU6</accession>
<evidence type="ECO:0000256" key="1">
    <source>
        <dbReference type="SAM" id="MobiDB-lite"/>
    </source>
</evidence>
<name>A0AAD7EIU6_9AGAR</name>
<dbReference type="Proteomes" id="UP001218218">
    <property type="component" value="Unassembled WGS sequence"/>
</dbReference>
<dbReference type="EMBL" id="JARIHO010000041">
    <property type="protein sequence ID" value="KAJ7327649.1"/>
    <property type="molecule type" value="Genomic_DNA"/>
</dbReference>
<protein>
    <submittedName>
        <fullName evidence="2">Uncharacterized protein</fullName>
    </submittedName>
</protein>
<dbReference type="AlphaFoldDB" id="A0AAD7EIU6"/>
<proteinExistence type="predicted"/>
<gene>
    <name evidence="2" type="ORF">DFH08DRAFT_968056</name>
</gene>
<comment type="caution">
    <text evidence="2">The sequence shown here is derived from an EMBL/GenBank/DDBJ whole genome shotgun (WGS) entry which is preliminary data.</text>
</comment>
<evidence type="ECO:0000313" key="3">
    <source>
        <dbReference type="Proteomes" id="UP001218218"/>
    </source>
</evidence>
<keyword evidence="3" id="KW-1185">Reference proteome</keyword>